<evidence type="ECO:0000313" key="3">
    <source>
        <dbReference type="Proteomes" id="UP000039865"/>
    </source>
</evidence>
<keyword evidence="3" id="KW-1185">Reference proteome</keyword>
<reference evidence="2 3" key="1">
    <citation type="submission" date="2014-06" db="EMBL/GenBank/DDBJ databases">
        <authorList>
            <person name="Swart Estienne"/>
        </authorList>
    </citation>
    <scope>NUCLEOTIDE SEQUENCE [LARGE SCALE GENOMIC DNA]</scope>
    <source>
        <strain evidence="2 3">130c</strain>
    </source>
</reference>
<organism evidence="2 3">
    <name type="scientific">Stylonychia lemnae</name>
    <name type="common">Ciliate</name>
    <dbReference type="NCBI Taxonomy" id="5949"/>
    <lineage>
        <taxon>Eukaryota</taxon>
        <taxon>Sar</taxon>
        <taxon>Alveolata</taxon>
        <taxon>Ciliophora</taxon>
        <taxon>Intramacronucleata</taxon>
        <taxon>Spirotrichea</taxon>
        <taxon>Stichotrichia</taxon>
        <taxon>Sporadotrichida</taxon>
        <taxon>Oxytrichidae</taxon>
        <taxon>Stylonychinae</taxon>
        <taxon>Stylonychia</taxon>
    </lineage>
</organism>
<dbReference type="EMBL" id="CCKQ01017096">
    <property type="protein sequence ID" value="CDW88971.1"/>
    <property type="molecule type" value="Genomic_DNA"/>
</dbReference>
<accession>A0A078B406</accession>
<feature type="transmembrane region" description="Helical" evidence="1">
    <location>
        <begin position="31"/>
        <end position="50"/>
    </location>
</feature>
<gene>
    <name evidence="2" type="primary">Contig18782.g19928</name>
    <name evidence="2" type="ORF">STYLEM_18099</name>
</gene>
<evidence type="ECO:0000256" key="1">
    <source>
        <dbReference type="SAM" id="Phobius"/>
    </source>
</evidence>
<dbReference type="Proteomes" id="UP000039865">
    <property type="component" value="Unassembled WGS sequence"/>
</dbReference>
<protein>
    <submittedName>
        <fullName evidence="2">Uncharacterized protein</fullName>
    </submittedName>
</protein>
<dbReference type="AlphaFoldDB" id="A0A078B406"/>
<feature type="transmembrane region" description="Helical" evidence="1">
    <location>
        <begin position="83"/>
        <end position="104"/>
    </location>
</feature>
<keyword evidence="1" id="KW-0472">Membrane</keyword>
<name>A0A078B406_STYLE</name>
<keyword evidence="1" id="KW-0812">Transmembrane</keyword>
<feature type="transmembrane region" description="Helical" evidence="1">
    <location>
        <begin position="116"/>
        <end position="132"/>
    </location>
</feature>
<proteinExistence type="predicted"/>
<sequence length="178" mass="21185">MFVEPFFVMILSDFTIRLCNLRNERHISQKLQPLTILIGMISLARFFTAIPDLFYTVDKVTFINYEGQTFYKMDFENSLPYQFVDLILILYSLTLISITGVWLNKHMLLGIWIMKVAYQIAVTFFGVQQFLLQDGIDFLNFVVLYQYLNMQTLLCDVEDSREKLDRFFSYNFLFFDDD</sequence>
<evidence type="ECO:0000313" key="2">
    <source>
        <dbReference type="EMBL" id="CDW88971.1"/>
    </source>
</evidence>
<keyword evidence="1" id="KW-1133">Transmembrane helix</keyword>
<dbReference type="InParanoid" id="A0A078B406"/>